<gene>
    <name evidence="2" type="ORF">EJ04DRAFT_567892</name>
</gene>
<dbReference type="AlphaFoldDB" id="A0A9P4UZH8"/>
<comment type="caution">
    <text evidence="2">The sequence shown here is derived from an EMBL/GenBank/DDBJ whole genome shotgun (WGS) entry which is preliminary data.</text>
</comment>
<name>A0A9P4UZH8_9PLEO</name>
<keyword evidence="1" id="KW-0472">Membrane</keyword>
<accession>A0A9P4UZH8</accession>
<keyword evidence="1" id="KW-1133">Transmembrane helix</keyword>
<evidence type="ECO:0000313" key="2">
    <source>
        <dbReference type="EMBL" id="KAF2730230.1"/>
    </source>
</evidence>
<feature type="transmembrane region" description="Helical" evidence="1">
    <location>
        <begin position="242"/>
        <end position="261"/>
    </location>
</feature>
<organism evidence="2 3">
    <name type="scientific">Polyplosphaeria fusca</name>
    <dbReference type="NCBI Taxonomy" id="682080"/>
    <lineage>
        <taxon>Eukaryota</taxon>
        <taxon>Fungi</taxon>
        <taxon>Dikarya</taxon>
        <taxon>Ascomycota</taxon>
        <taxon>Pezizomycotina</taxon>
        <taxon>Dothideomycetes</taxon>
        <taxon>Pleosporomycetidae</taxon>
        <taxon>Pleosporales</taxon>
        <taxon>Tetraplosphaeriaceae</taxon>
        <taxon>Polyplosphaeria</taxon>
    </lineage>
</organism>
<proteinExistence type="predicted"/>
<dbReference type="EMBL" id="ML996222">
    <property type="protein sequence ID" value="KAF2730230.1"/>
    <property type="molecule type" value="Genomic_DNA"/>
</dbReference>
<sequence>MANLVLPLPAELRVEIYKSLVPTSNIRRTLEQEYDLPTSFRNSQTLRLSAPLEPPQIPPAHELIRGLNRLSKKEIEREILKDVAQYLASREAKVNAIRRTVRIAKPQEYFESRSIHLQLVIALRPHLQVLEMHVVGPSDLGNPRSVANLERTLNGLLEILSLSLWLLDGTSAEMSRFQFIVTWPCTPVLTAALSHLHEAHLFKDYCVKFRFQLTRDRSKHRLILEKNVPEWRKQRLRHQMSLLLTWTTLIFSVVIIIWRLYECHTKKKLLFELDPRVEFIVRNPRNLKEYEQDQAVLVRDMDQAP</sequence>
<keyword evidence="1" id="KW-0812">Transmembrane</keyword>
<protein>
    <submittedName>
        <fullName evidence="2">Uncharacterized protein</fullName>
    </submittedName>
</protein>
<reference evidence="2" key="1">
    <citation type="journal article" date="2020" name="Stud. Mycol.">
        <title>101 Dothideomycetes genomes: a test case for predicting lifestyles and emergence of pathogens.</title>
        <authorList>
            <person name="Haridas S."/>
            <person name="Albert R."/>
            <person name="Binder M."/>
            <person name="Bloem J."/>
            <person name="Labutti K."/>
            <person name="Salamov A."/>
            <person name="Andreopoulos B."/>
            <person name="Baker S."/>
            <person name="Barry K."/>
            <person name="Bills G."/>
            <person name="Bluhm B."/>
            <person name="Cannon C."/>
            <person name="Castanera R."/>
            <person name="Culley D."/>
            <person name="Daum C."/>
            <person name="Ezra D."/>
            <person name="Gonzalez J."/>
            <person name="Henrissat B."/>
            <person name="Kuo A."/>
            <person name="Liang C."/>
            <person name="Lipzen A."/>
            <person name="Lutzoni F."/>
            <person name="Magnuson J."/>
            <person name="Mondo S."/>
            <person name="Nolan M."/>
            <person name="Ohm R."/>
            <person name="Pangilinan J."/>
            <person name="Park H.-J."/>
            <person name="Ramirez L."/>
            <person name="Alfaro M."/>
            <person name="Sun H."/>
            <person name="Tritt A."/>
            <person name="Yoshinaga Y."/>
            <person name="Zwiers L.-H."/>
            <person name="Turgeon B."/>
            <person name="Goodwin S."/>
            <person name="Spatafora J."/>
            <person name="Crous P."/>
            <person name="Grigoriev I."/>
        </authorList>
    </citation>
    <scope>NUCLEOTIDE SEQUENCE</scope>
    <source>
        <strain evidence="2">CBS 125425</strain>
    </source>
</reference>
<dbReference type="Proteomes" id="UP000799444">
    <property type="component" value="Unassembled WGS sequence"/>
</dbReference>
<evidence type="ECO:0000256" key="1">
    <source>
        <dbReference type="SAM" id="Phobius"/>
    </source>
</evidence>
<keyword evidence="3" id="KW-1185">Reference proteome</keyword>
<evidence type="ECO:0000313" key="3">
    <source>
        <dbReference type="Proteomes" id="UP000799444"/>
    </source>
</evidence>